<dbReference type="AlphaFoldDB" id="A0A329QRX9"/>
<dbReference type="RefSeq" id="WP_112258564.1">
    <property type="nucleotide sequence ID" value="NZ_QMIG01000010.1"/>
</dbReference>
<evidence type="ECO:0000313" key="7">
    <source>
        <dbReference type="Proteomes" id="UP000250462"/>
    </source>
</evidence>
<dbReference type="SUPFAM" id="SSF102114">
    <property type="entry name" value="Radical SAM enzymes"/>
    <property type="match status" value="1"/>
</dbReference>
<name>A0A329QRX9_9ACTN</name>
<evidence type="ECO:0000256" key="3">
    <source>
        <dbReference type="ARBA" id="ARBA00023004"/>
    </source>
</evidence>
<evidence type="ECO:0000259" key="5">
    <source>
        <dbReference type="PROSITE" id="PS51918"/>
    </source>
</evidence>
<keyword evidence="7" id="KW-1185">Reference proteome</keyword>
<keyword evidence="4" id="KW-0411">Iron-sulfur</keyword>
<dbReference type="InterPro" id="IPR050377">
    <property type="entry name" value="Radical_SAM_PqqE_MftC-like"/>
</dbReference>
<organism evidence="6 7">
    <name type="scientific">Phytoactinopolyspora halophila</name>
    <dbReference type="NCBI Taxonomy" id="1981511"/>
    <lineage>
        <taxon>Bacteria</taxon>
        <taxon>Bacillati</taxon>
        <taxon>Actinomycetota</taxon>
        <taxon>Actinomycetes</taxon>
        <taxon>Jiangellales</taxon>
        <taxon>Jiangellaceae</taxon>
        <taxon>Phytoactinopolyspora</taxon>
    </lineage>
</organism>
<reference evidence="6 7" key="1">
    <citation type="submission" date="2018-06" db="EMBL/GenBank/DDBJ databases">
        <title>Phytoactinopolyspora halophila sp. nov., a novel halophilic actinomycete isolated from a saline soil in China.</title>
        <authorList>
            <person name="Tang S.-K."/>
        </authorList>
    </citation>
    <scope>NUCLEOTIDE SEQUENCE [LARGE SCALE GENOMIC DNA]</scope>
    <source>
        <strain evidence="6 7">YIM 96934</strain>
    </source>
</reference>
<dbReference type="SMART" id="SM00729">
    <property type="entry name" value="Elp3"/>
    <property type="match status" value="1"/>
</dbReference>
<dbReference type="PANTHER" id="PTHR11228">
    <property type="entry name" value="RADICAL SAM DOMAIN PROTEIN"/>
    <property type="match status" value="1"/>
</dbReference>
<feature type="domain" description="Radical SAM core" evidence="5">
    <location>
        <begin position="75"/>
        <end position="290"/>
    </location>
</feature>
<accession>A0A329QRX9</accession>
<dbReference type="SFLD" id="SFLDS00029">
    <property type="entry name" value="Radical_SAM"/>
    <property type="match status" value="1"/>
</dbReference>
<dbReference type="OrthoDB" id="9782387at2"/>
<dbReference type="InterPro" id="IPR007197">
    <property type="entry name" value="rSAM"/>
</dbReference>
<protein>
    <submittedName>
        <fullName evidence="6">Radical SAM protein</fullName>
    </submittedName>
</protein>
<dbReference type="Gene3D" id="3.20.20.70">
    <property type="entry name" value="Aldolase class I"/>
    <property type="match status" value="1"/>
</dbReference>
<gene>
    <name evidence="6" type="ORF">DPM12_11845</name>
</gene>
<dbReference type="InterPro" id="IPR013785">
    <property type="entry name" value="Aldolase_TIM"/>
</dbReference>
<dbReference type="PANTHER" id="PTHR11228:SF22">
    <property type="entry name" value="PEPTIDE BIOSYNTHESIS PROTEIN YYDG-RELATED"/>
    <property type="match status" value="1"/>
</dbReference>
<keyword evidence="1" id="KW-0949">S-adenosyl-L-methionine</keyword>
<dbReference type="InterPro" id="IPR006638">
    <property type="entry name" value="Elp3/MiaA/NifB-like_rSAM"/>
</dbReference>
<dbReference type="EMBL" id="QMIG01000010">
    <property type="protein sequence ID" value="RAW14142.1"/>
    <property type="molecule type" value="Genomic_DNA"/>
</dbReference>
<dbReference type="GO" id="GO:0051536">
    <property type="term" value="F:iron-sulfur cluster binding"/>
    <property type="evidence" value="ECO:0007669"/>
    <property type="project" value="UniProtKB-KW"/>
</dbReference>
<keyword evidence="2" id="KW-0479">Metal-binding</keyword>
<dbReference type="GO" id="GO:0046872">
    <property type="term" value="F:metal ion binding"/>
    <property type="evidence" value="ECO:0007669"/>
    <property type="project" value="UniProtKB-KW"/>
</dbReference>
<dbReference type="PROSITE" id="PS51918">
    <property type="entry name" value="RADICAL_SAM"/>
    <property type="match status" value="1"/>
</dbReference>
<evidence type="ECO:0000256" key="4">
    <source>
        <dbReference type="ARBA" id="ARBA00023014"/>
    </source>
</evidence>
<evidence type="ECO:0000256" key="2">
    <source>
        <dbReference type="ARBA" id="ARBA00022723"/>
    </source>
</evidence>
<dbReference type="SFLD" id="SFLDG01067">
    <property type="entry name" value="SPASM/twitch_domain_containing"/>
    <property type="match status" value="1"/>
</dbReference>
<dbReference type="Proteomes" id="UP000250462">
    <property type="component" value="Unassembled WGS sequence"/>
</dbReference>
<sequence length="335" mass="36681">MQRNKVILDLVERVGPAEAGQVVEVPLGPGQQGLVERWCERAGHRLLAVEGDVATIRRGPIPDDDAMLDEIPVDRQPGARLWIYTNFDCNLACDYCCAKSSPQAERRALGPDRIRELVAEGAEHGVTEIFLTGGEPFLLWDLDEIVAACAARAPTTILTNGMLFRGRRLDMLRAMPRADVALQISLDSATAELHDLHRGAGSWQRALDGIRTALREGFRVRVAATVAAGEAGADEIAAFHSLLDGFGIDRDDQVIRPVAHRGFADDGVTLTIESLVPEVTVTADGIYWHPVTAGHEDQLVSRSLFPLGDAIAEVRRRFAAYRWETRTAAQRFTCA</sequence>
<dbReference type="CDD" id="cd01335">
    <property type="entry name" value="Radical_SAM"/>
    <property type="match status" value="1"/>
</dbReference>
<dbReference type="Pfam" id="PF04055">
    <property type="entry name" value="Radical_SAM"/>
    <property type="match status" value="1"/>
</dbReference>
<keyword evidence="3" id="KW-0408">Iron</keyword>
<comment type="caution">
    <text evidence="6">The sequence shown here is derived from an EMBL/GenBank/DDBJ whole genome shotgun (WGS) entry which is preliminary data.</text>
</comment>
<evidence type="ECO:0000313" key="6">
    <source>
        <dbReference type="EMBL" id="RAW14142.1"/>
    </source>
</evidence>
<dbReference type="InterPro" id="IPR058240">
    <property type="entry name" value="rSAM_sf"/>
</dbReference>
<dbReference type="GO" id="GO:0003824">
    <property type="term" value="F:catalytic activity"/>
    <property type="evidence" value="ECO:0007669"/>
    <property type="project" value="InterPro"/>
</dbReference>
<evidence type="ECO:0000256" key="1">
    <source>
        <dbReference type="ARBA" id="ARBA00022691"/>
    </source>
</evidence>
<proteinExistence type="predicted"/>